<dbReference type="Proteomes" id="UP000601223">
    <property type="component" value="Unassembled WGS sequence"/>
</dbReference>
<feature type="domain" description="Zinc finger DksA/TraR C4-type" evidence="5">
    <location>
        <begin position="71"/>
        <end position="100"/>
    </location>
</feature>
<evidence type="ECO:0000313" key="7">
    <source>
        <dbReference type="Proteomes" id="UP000601223"/>
    </source>
</evidence>
<dbReference type="PANTHER" id="PTHR33823:SF4">
    <property type="entry name" value="GENERAL STRESS PROTEIN 16O"/>
    <property type="match status" value="1"/>
</dbReference>
<dbReference type="PANTHER" id="PTHR33823">
    <property type="entry name" value="RNA POLYMERASE-BINDING TRANSCRIPTION FACTOR DKSA-RELATED"/>
    <property type="match status" value="1"/>
</dbReference>
<dbReference type="Pfam" id="PF01258">
    <property type="entry name" value="zf-dskA_traR"/>
    <property type="match status" value="1"/>
</dbReference>
<dbReference type="AlphaFoldDB" id="A0A8J3JJK0"/>
<organism evidence="6 7">
    <name type="scientific">Catellatospora bangladeshensis</name>
    <dbReference type="NCBI Taxonomy" id="310355"/>
    <lineage>
        <taxon>Bacteria</taxon>
        <taxon>Bacillati</taxon>
        <taxon>Actinomycetota</taxon>
        <taxon>Actinomycetes</taxon>
        <taxon>Micromonosporales</taxon>
        <taxon>Micromonosporaceae</taxon>
        <taxon>Catellatospora</taxon>
    </lineage>
</organism>
<sequence length="102" mass="10955">MTTLDTTDHDDWLVRVHHRLTRTCQDQTAQLAELTATAPDAAEAAAHNALLSAARQGLADTVAALRRIEQGRYGACEVCAGPIPAARLDLLPHARTCVSCPR</sequence>
<gene>
    <name evidence="6" type="ORF">Cba03nite_73500</name>
</gene>
<evidence type="ECO:0000259" key="5">
    <source>
        <dbReference type="Pfam" id="PF01258"/>
    </source>
</evidence>
<dbReference type="SUPFAM" id="SSF57716">
    <property type="entry name" value="Glucocorticoid receptor-like (DNA-binding domain)"/>
    <property type="match status" value="1"/>
</dbReference>
<evidence type="ECO:0000256" key="3">
    <source>
        <dbReference type="ARBA" id="ARBA00022833"/>
    </source>
</evidence>
<keyword evidence="2" id="KW-0863">Zinc-finger</keyword>
<protein>
    <recommendedName>
        <fullName evidence="5">Zinc finger DksA/TraR C4-type domain-containing protein</fullName>
    </recommendedName>
</protein>
<accession>A0A8J3JJK0</accession>
<evidence type="ECO:0000256" key="1">
    <source>
        <dbReference type="ARBA" id="ARBA00022723"/>
    </source>
</evidence>
<keyword evidence="1" id="KW-0479">Metal-binding</keyword>
<dbReference type="EMBL" id="BONF01000056">
    <property type="protein sequence ID" value="GIF86001.1"/>
    <property type="molecule type" value="Genomic_DNA"/>
</dbReference>
<keyword evidence="7" id="KW-1185">Reference proteome</keyword>
<keyword evidence="3" id="KW-0862">Zinc</keyword>
<evidence type="ECO:0000256" key="4">
    <source>
        <dbReference type="PROSITE-ProRule" id="PRU00510"/>
    </source>
</evidence>
<name>A0A8J3JJK0_9ACTN</name>
<comment type="caution">
    <text evidence="6">The sequence shown here is derived from an EMBL/GenBank/DDBJ whole genome shotgun (WGS) entry which is preliminary data.</text>
</comment>
<dbReference type="InterPro" id="IPR020458">
    <property type="entry name" value="Znf_DskA_TraR_CS"/>
</dbReference>
<dbReference type="InterPro" id="IPR000962">
    <property type="entry name" value="Znf_DskA_TraR"/>
</dbReference>
<proteinExistence type="predicted"/>
<dbReference type="Gene3D" id="1.20.120.910">
    <property type="entry name" value="DksA, coiled-coil domain"/>
    <property type="match status" value="1"/>
</dbReference>
<dbReference type="GO" id="GO:0008270">
    <property type="term" value="F:zinc ion binding"/>
    <property type="evidence" value="ECO:0007669"/>
    <property type="project" value="UniProtKB-KW"/>
</dbReference>
<feature type="zinc finger region" description="dksA C4-type" evidence="4">
    <location>
        <begin position="76"/>
        <end position="100"/>
    </location>
</feature>
<reference evidence="6 7" key="1">
    <citation type="submission" date="2021-01" db="EMBL/GenBank/DDBJ databases">
        <title>Whole genome shotgun sequence of Catellatospora bangladeshensis NBRC 107357.</title>
        <authorList>
            <person name="Komaki H."/>
            <person name="Tamura T."/>
        </authorList>
    </citation>
    <scope>NUCLEOTIDE SEQUENCE [LARGE SCALE GENOMIC DNA]</scope>
    <source>
        <strain evidence="6 7">NBRC 107357</strain>
    </source>
</reference>
<evidence type="ECO:0000256" key="2">
    <source>
        <dbReference type="ARBA" id="ARBA00022771"/>
    </source>
</evidence>
<evidence type="ECO:0000313" key="6">
    <source>
        <dbReference type="EMBL" id="GIF86001.1"/>
    </source>
</evidence>
<dbReference type="PROSITE" id="PS01102">
    <property type="entry name" value="ZF_DKSA_1"/>
    <property type="match status" value="1"/>
</dbReference>
<dbReference type="PROSITE" id="PS51128">
    <property type="entry name" value="ZF_DKSA_2"/>
    <property type="match status" value="1"/>
</dbReference>
<dbReference type="RefSeq" id="WP_203756669.1">
    <property type="nucleotide sequence ID" value="NZ_BONF01000056.1"/>
</dbReference>